<gene>
    <name evidence="5" type="primary">PCMP-H12_22</name>
    <name evidence="5" type="ORF">g.37574</name>
</gene>
<dbReference type="FunFam" id="1.25.40.10:FF:000031">
    <property type="entry name" value="Pentatricopeptide repeat-containing protein mitochondrial"/>
    <property type="match status" value="1"/>
</dbReference>
<dbReference type="FunFam" id="1.25.40.10:FF:000344">
    <property type="entry name" value="Pentatricopeptide repeat-containing protein"/>
    <property type="match status" value="1"/>
</dbReference>
<feature type="repeat" description="PPR" evidence="3">
    <location>
        <begin position="178"/>
        <end position="212"/>
    </location>
</feature>
<dbReference type="InterPro" id="IPR032867">
    <property type="entry name" value="DYW_dom"/>
</dbReference>
<feature type="repeat" description="PPR" evidence="3">
    <location>
        <begin position="351"/>
        <end position="381"/>
    </location>
</feature>
<reference evidence="5" key="1">
    <citation type="submission" date="2015-07" db="EMBL/GenBank/DDBJ databases">
        <title>Transcriptome Assembly of Anthurium amnicola.</title>
        <authorList>
            <person name="Suzuki J."/>
        </authorList>
    </citation>
    <scope>NUCLEOTIDE SEQUENCE</scope>
</reference>
<feature type="repeat" description="PPR" evidence="3">
    <location>
        <begin position="77"/>
        <end position="111"/>
    </location>
</feature>
<comment type="similarity">
    <text evidence="2">Belongs to the PPR family. PCMP-E subfamily.</text>
</comment>
<sequence>MLRPPTGWTPAALLCKDWLKERCTSVGNCKQLHALLLRTGLLSDNHSVSKLLSFLTHPAAGHLGYARSLFSQLGRPDSFIWNTMIRGHARGPDPHQALSFFRLMVGSGVAPEHHTYPFVLAACSRLRAVELGMRFHGEAVKVGLEADLYVINSLVQMYADCGNLDSARRVFDGSPARDVVTWNAMIGGYVHGARYDLAFRLFEVMLQEGGVEADEVTFLSLVSACAKMGDPNRGKWFHSFVKELGLDTGNLHLGNALIDMYYKCGDMESASLVFDNMTERDVLSWTSMISGLAGNGCFREALRLFGQMQREKIRPDKVVLGVVLSICAQTGALDQGKYAHLLMERYEVKCDVVLETALVDMYAKCGGIDLAMQIFNNMRERNLFTWNAMIGGLAMHGHGRHALELFHKMKDENVIPDDVTFISVLSACNHAGFVDEGLQYFTIMKEEYHIQPRMEHYGCIIDMLCRTRRVNDALGFMENMPIRPTAILWASLMGACRASGDMVLAERVAKCAIELEPDSCGRYIMLSNLYARTRRWDDATEVRNLMKAKGVEKNPGVSWIEVSGLVHQFVAGDNSHLQTDRIYMMVEEMCLRLGLAGHVTGTSEVSFDIEEEEKEQSLFFHSEKLAVAYGLLTSAPGSSIRIVKNLRVCVDCHSFLKGVSKVFGREIIARDRSRFHHFRGGACSCFDFW</sequence>
<feature type="domain" description="DYW" evidence="4">
    <location>
        <begin position="597"/>
        <end position="689"/>
    </location>
</feature>
<feature type="repeat" description="PPR" evidence="3">
    <location>
        <begin position="281"/>
        <end position="315"/>
    </location>
</feature>
<dbReference type="PANTHER" id="PTHR47926:SF347">
    <property type="entry name" value="PENTATRICOPEPTIDE REPEAT-CONTAINING PROTEIN"/>
    <property type="match status" value="1"/>
</dbReference>
<dbReference type="InterPro" id="IPR046848">
    <property type="entry name" value="E_motif"/>
</dbReference>
<evidence type="ECO:0000256" key="2">
    <source>
        <dbReference type="ARBA" id="ARBA00061659"/>
    </source>
</evidence>
<dbReference type="GO" id="GO:0003723">
    <property type="term" value="F:RNA binding"/>
    <property type="evidence" value="ECO:0007669"/>
    <property type="project" value="InterPro"/>
</dbReference>
<dbReference type="GO" id="GO:0009451">
    <property type="term" value="P:RNA modification"/>
    <property type="evidence" value="ECO:0007669"/>
    <property type="project" value="InterPro"/>
</dbReference>
<dbReference type="InterPro" id="IPR046960">
    <property type="entry name" value="PPR_At4g14850-like_plant"/>
</dbReference>
<dbReference type="NCBIfam" id="TIGR00756">
    <property type="entry name" value="PPR"/>
    <property type="match status" value="4"/>
</dbReference>
<dbReference type="Pfam" id="PF14432">
    <property type="entry name" value="DYW_deaminase"/>
    <property type="match status" value="1"/>
</dbReference>
<name>A0A1D1YU43_9ARAE</name>
<organism evidence="5">
    <name type="scientific">Anthurium amnicola</name>
    <dbReference type="NCBI Taxonomy" id="1678845"/>
    <lineage>
        <taxon>Eukaryota</taxon>
        <taxon>Viridiplantae</taxon>
        <taxon>Streptophyta</taxon>
        <taxon>Embryophyta</taxon>
        <taxon>Tracheophyta</taxon>
        <taxon>Spermatophyta</taxon>
        <taxon>Magnoliopsida</taxon>
        <taxon>Liliopsida</taxon>
        <taxon>Araceae</taxon>
        <taxon>Pothoideae</taxon>
        <taxon>Potheae</taxon>
        <taxon>Anthurium</taxon>
    </lineage>
</organism>
<evidence type="ECO:0000256" key="1">
    <source>
        <dbReference type="ARBA" id="ARBA00022737"/>
    </source>
</evidence>
<dbReference type="InterPro" id="IPR011990">
    <property type="entry name" value="TPR-like_helical_dom_sf"/>
</dbReference>
<dbReference type="Gene3D" id="1.25.40.10">
    <property type="entry name" value="Tetratricopeptide repeat domain"/>
    <property type="match status" value="4"/>
</dbReference>
<dbReference type="PANTHER" id="PTHR47926">
    <property type="entry name" value="PENTATRICOPEPTIDE REPEAT-CONTAINING PROTEIN"/>
    <property type="match status" value="1"/>
</dbReference>
<feature type="repeat" description="PPR" evidence="3">
    <location>
        <begin position="382"/>
        <end position="416"/>
    </location>
</feature>
<evidence type="ECO:0000259" key="4">
    <source>
        <dbReference type="Pfam" id="PF14432"/>
    </source>
</evidence>
<protein>
    <submittedName>
        <fullName evidence="5">Pentatricopeptide repeat-containing protein At1g08070</fullName>
    </submittedName>
</protein>
<evidence type="ECO:0000313" key="5">
    <source>
        <dbReference type="EMBL" id="JAT58119.1"/>
    </source>
</evidence>
<dbReference type="InterPro" id="IPR002885">
    <property type="entry name" value="PPR_rpt"/>
</dbReference>
<dbReference type="AlphaFoldDB" id="A0A1D1YU43"/>
<dbReference type="EMBL" id="GDJX01009817">
    <property type="protein sequence ID" value="JAT58119.1"/>
    <property type="molecule type" value="Transcribed_RNA"/>
</dbReference>
<dbReference type="GO" id="GO:0008270">
    <property type="term" value="F:zinc ion binding"/>
    <property type="evidence" value="ECO:0007669"/>
    <property type="project" value="InterPro"/>
</dbReference>
<dbReference type="PROSITE" id="PS51375">
    <property type="entry name" value="PPR"/>
    <property type="match status" value="5"/>
</dbReference>
<dbReference type="Pfam" id="PF01535">
    <property type="entry name" value="PPR"/>
    <property type="match status" value="1"/>
</dbReference>
<dbReference type="Pfam" id="PF20431">
    <property type="entry name" value="E_motif"/>
    <property type="match status" value="1"/>
</dbReference>
<dbReference type="Pfam" id="PF13041">
    <property type="entry name" value="PPR_2"/>
    <property type="match status" value="4"/>
</dbReference>
<keyword evidence="1" id="KW-0677">Repeat</keyword>
<evidence type="ECO:0000256" key="3">
    <source>
        <dbReference type="PROSITE-ProRule" id="PRU00708"/>
    </source>
</evidence>
<proteinExistence type="inferred from homology"/>
<dbReference type="FunFam" id="1.25.40.10:FF:000280">
    <property type="entry name" value="Pentatricopeptide repeat-containing protein"/>
    <property type="match status" value="1"/>
</dbReference>
<accession>A0A1D1YU43</accession>
<dbReference type="FunFam" id="1.25.40.10:FF:000470">
    <property type="entry name" value="Pentatricopeptide repeat-containing protein At5g66520"/>
    <property type="match status" value="1"/>
</dbReference>
<dbReference type="SUPFAM" id="SSF48452">
    <property type="entry name" value="TPR-like"/>
    <property type="match status" value="1"/>
</dbReference>